<protein>
    <recommendedName>
        <fullName evidence="10">Glycerol-3-phosphate acyltransferase</fullName>
    </recommendedName>
    <alternativeName>
        <fullName evidence="10">Acyl-PO4 G3P acyltransferase</fullName>
    </alternativeName>
    <alternativeName>
        <fullName evidence="10">Acyl-phosphate--glycerol-3-phosphate acyltransferase</fullName>
    </alternativeName>
    <alternativeName>
        <fullName evidence="10">G3P acyltransferase</fullName>
        <shortName evidence="10">GPAT</shortName>
        <ecNumber evidence="10">2.3.1.275</ecNumber>
    </alternativeName>
    <alternativeName>
        <fullName evidence="10">Lysophosphatidic acid synthase</fullName>
        <shortName evidence="10">LPA synthase</shortName>
    </alternativeName>
</protein>
<keyword evidence="7 10" id="KW-0472">Membrane</keyword>
<keyword evidence="8 10" id="KW-0594">Phospholipid biosynthesis</keyword>
<sequence length="235" mass="24921">MEPRTSTRNNPTDDELLISDPNAGGPRGVPRRRKRAVAELVSVAILGYLLGSIPVGFLMGKLRGIDVRRYGSGATGGTNVLRTLGPWAALFTVLCDIGKGLLAAYLGERLAGEWGFVAAGLLASLGHSYPVWLRFRGGKSVATSGGVMLLHYPLAVLVGIAAGALAVVPTRWVSLGSLTASLAVVLQLFLLDAPLSHRLLVVALAVVIYVRHWENMKRIAAGTENRLGVKARPRA</sequence>
<dbReference type="AlphaFoldDB" id="A0A953IAN1"/>
<evidence type="ECO:0000256" key="7">
    <source>
        <dbReference type="ARBA" id="ARBA00023136"/>
    </source>
</evidence>
<keyword evidence="2 10" id="KW-0444">Lipid biosynthesis</keyword>
<dbReference type="GO" id="GO:0043772">
    <property type="term" value="F:acyl-phosphate glycerol-3-phosphate acyltransferase activity"/>
    <property type="evidence" value="ECO:0007669"/>
    <property type="project" value="UniProtKB-UniRule"/>
</dbReference>
<keyword evidence="1 10" id="KW-1003">Cell membrane</keyword>
<evidence type="ECO:0000256" key="3">
    <source>
        <dbReference type="ARBA" id="ARBA00022679"/>
    </source>
</evidence>
<feature type="transmembrane region" description="Helical" evidence="10">
    <location>
        <begin position="114"/>
        <end position="135"/>
    </location>
</feature>
<feature type="compositionally biased region" description="Polar residues" evidence="11">
    <location>
        <begin position="1"/>
        <end position="10"/>
    </location>
</feature>
<evidence type="ECO:0000256" key="4">
    <source>
        <dbReference type="ARBA" id="ARBA00022692"/>
    </source>
</evidence>
<gene>
    <name evidence="10 12" type="primary">plsY</name>
    <name evidence="12" type="ORF">CWE10_00205</name>
</gene>
<dbReference type="GO" id="GO:0008654">
    <property type="term" value="P:phospholipid biosynthetic process"/>
    <property type="evidence" value="ECO:0007669"/>
    <property type="project" value="UniProtKB-UniRule"/>
</dbReference>
<keyword evidence="12" id="KW-0012">Acyltransferase</keyword>
<dbReference type="Pfam" id="PF02660">
    <property type="entry name" value="G3P_acyltransf"/>
    <property type="match status" value="1"/>
</dbReference>
<comment type="catalytic activity">
    <reaction evidence="10">
        <text>an acyl phosphate + sn-glycerol 3-phosphate = a 1-acyl-sn-glycero-3-phosphate + phosphate</text>
        <dbReference type="Rhea" id="RHEA:34075"/>
        <dbReference type="ChEBI" id="CHEBI:43474"/>
        <dbReference type="ChEBI" id="CHEBI:57597"/>
        <dbReference type="ChEBI" id="CHEBI:57970"/>
        <dbReference type="ChEBI" id="CHEBI:59918"/>
        <dbReference type="EC" id="2.3.1.275"/>
    </reaction>
</comment>
<comment type="function">
    <text evidence="10">Catalyzes the transfer of an acyl group from acyl-phosphate (acyl-PO(4)) to glycerol-3-phosphate (G3P) to form lysophosphatidic acid (LPA). This enzyme utilizes acyl-phosphate as fatty acyl donor, but not acyl-CoA or acyl-ACP.</text>
</comment>
<evidence type="ECO:0000256" key="6">
    <source>
        <dbReference type="ARBA" id="ARBA00023098"/>
    </source>
</evidence>
<feature type="transmembrane region" description="Helical" evidence="10">
    <location>
        <begin position="147"/>
        <end position="168"/>
    </location>
</feature>
<proteinExistence type="inferred from homology"/>
<keyword evidence="9 10" id="KW-1208">Phospholipid metabolism</keyword>
<comment type="caution">
    <text evidence="12">The sequence shown here is derived from an EMBL/GenBank/DDBJ whole genome shotgun (WGS) entry which is preliminary data.</text>
</comment>
<feature type="transmembrane region" description="Helical" evidence="10">
    <location>
        <begin position="188"/>
        <end position="210"/>
    </location>
</feature>
<evidence type="ECO:0000256" key="1">
    <source>
        <dbReference type="ARBA" id="ARBA00022475"/>
    </source>
</evidence>
<evidence type="ECO:0000256" key="5">
    <source>
        <dbReference type="ARBA" id="ARBA00022989"/>
    </source>
</evidence>
<feature type="transmembrane region" description="Helical" evidence="10">
    <location>
        <begin position="36"/>
        <end position="59"/>
    </location>
</feature>
<evidence type="ECO:0000256" key="9">
    <source>
        <dbReference type="ARBA" id="ARBA00023264"/>
    </source>
</evidence>
<evidence type="ECO:0000256" key="2">
    <source>
        <dbReference type="ARBA" id="ARBA00022516"/>
    </source>
</evidence>
<evidence type="ECO:0000313" key="13">
    <source>
        <dbReference type="Proteomes" id="UP000732377"/>
    </source>
</evidence>
<keyword evidence="4 10" id="KW-0812">Transmembrane</keyword>
<evidence type="ECO:0000256" key="8">
    <source>
        <dbReference type="ARBA" id="ARBA00023209"/>
    </source>
</evidence>
<dbReference type="Proteomes" id="UP000732377">
    <property type="component" value="Unassembled WGS sequence"/>
</dbReference>
<comment type="pathway">
    <text evidence="10">Lipid metabolism; phospholipid metabolism.</text>
</comment>
<dbReference type="EC" id="2.3.1.275" evidence="10"/>
<dbReference type="InterPro" id="IPR003811">
    <property type="entry name" value="G3P_acylTferase_PlsY"/>
</dbReference>
<dbReference type="NCBIfam" id="TIGR00023">
    <property type="entry name" value="glycerol-3-phosphate 1-O-acyltransferase PlsY"/>
    <property type="match status" value="1"/>
</dbReference>
<comment type="subcellular location">
    <subcellularLocation>
        <location evidence="10">Cell membrane</location>
        <topology evidence="10">Multi-pass membrane protein</topology>
    </subcellularLocation>
</comment>
<comment type="subunit">
    <text evidence="10">Probably interacts with PlsX.</text>
</comment>
<dbReference type="GO" id="GO:0005886">
    <property type="term" value="C:plasma membrane"/>
    <property type="evidence" value="ECO:0007669"/>
    <property type="project" value="UniProtKB-SubCell"/>
</dbReference>
<name>A0A953IAN1_SYMTR</name>
<comment type="similarity">
    <text evidence="10">Belongs to the PlsY family.</text>
</comment>
<dbReference type="SMART" id="SM01207">
    <property type="entry name" value="G3P_acyltransf"/>
    <property type="match status" value="1"/>
</dbReference>
<feature type="region of interest" description="Disordered" evidence="11">
    <location>
        <begin position="1"/>
        <end position="30"/>
    </location>
</feature>
<organism evidence="12 13">
    <name type="scientific">Symbiobacterium thermophilum</name>
    <dbReference type="NCBI Taxonomy" id="2734"/>
    <lineage>
        <taxon>Bacteria</taxon>
        <taxon>Bacillati</taxon>
        <taxon>Bacillota</taxon>
        <taxon>Clostridia</taxon>
        <taxon>Eubacteriales</taxon>
        <taxon>Symbiobacteriaceae</taxon>
        <taxon>Symbiobacterium</taxon>
    </lineage>
</organism>
<dbReference type="EMBL" id="PIUK01000001">
    <property type="protein sequence ID" value="MBY6274630.1"/>
    <property type="molecule type" value="Genomic_DNA"/>
</dbReference>
<evidence type="ECO:0000256" key="11">
    <source>
        <dbReference type="SAM" id="MobiDB-lite"/>
    </source>
</evidence>
<keyword evidence="3 10" id="KW-0808">Transferase</keyword>
<keyword evidence="5 10" id="KW-1133">Transmembrane helix</keyword>
<accession>A0A953IAN1</accession>
<dbReference type="HAMAP" id="MF_01043">
    <property type="entry name" value="PlsY"/>
    <property type="match status" value="1"/>
</dbReference>
<reference evidence="12" key="1">
    <citation type="submission" date="2017-11" db="EMBL/GenBank/DDBJ databases">
        <title>Three new genomes from thermophilic consortium.</title>
        <authorList>
            <person name="Quaggio R."/>
            <person name="Amgarten D."/>
            <person name="Setubal J.C."/>
        </authorList>
    </citation>
    <scope>NUCLEOTIDE SEQUENCE</scope>
    <source>
        <strain evidence="12">ZCTH01-B2</strain>
    </source>
</reference>
<keyword evidence="6 10" id="KW-0443">Lipid metabolism</keyword>
<dbReference type="PANTHER" id="PTHR30309:SF0">
    <property type="entry name" value="GLYCEROL-3-PHOSPHATE ACYLTRANSFERASE-RELATED"/>
    <property type="match status" value="1"/>
</dbReference>
<dbReference type="PANTHER" id="PTHR30309">
    <property type="entry name" value="INNER MEMBRANE PROTEIN YGIH"/>
    <property type="match status" value="1"/>
</dbReference>
<evidence type="ECO:0000313" key="12">
    <source>
        <dbReference type="EMBL" id="MBY6274630.1"/>
    </source>
</evidence>
<evidence type="ECO:0000256" key="10">
    <source>
        <dbReference type="HAMAP-Rule" id="MF_01043"/>
    </source>
</evidence>